<reference evidence="2" key="1">
    <citation type="submission" date="2020-05" db="EMBL/GenBank/DDBJ databases">
        <authorList>
            <person name="Chiriac C."/>
            <person name="Salcher M."/>
            <person name="Ghai R."/>
            <person name="Kavagutti S V."/>
        </authorList>
    </citation>
    <scope>NUCLEOTIDE SEQUENCE</scope>
</reference>
<keyword evidence="1" id="KW-0812">Transmembrane</keyword>
<evidence type="ECO:0000313" key="2">
    <source>
        <dbReference type="EMBL" id="CAB4943256.1"/>
    </source>
</evidence>
<evidence type="ECO:0000256" key="1">
    <source>
        <dbReference type="SAM" id="Phobius"/>
    </source>
</evidence>
<name>A0A6J7JIR3_9ZZZZ</name>
<gene>
    <name evidence="2" type="ORF">UFOPK3564_03075</name>
</gene>
<dbReference type="AlphaFoldDB" id="A0A6J7JIR3"/>
<accession>A0A6J7JIR3</accession>
<feature type="transmembrane region" description="Helical" evidence="1">
    <location>
        <begin position="12"/>
        <end position="32"/>
    </location>
</feature>
<organism evidence="2">
    <name type="scientific">freshwater metagenome</name>
    <dbReference type="NCBI Taxonomy" id="449393"/>
    <lineage>
        <taxon>unclassified sequences</taxon>
        <taxon>metagenomes</taxon>
        <taxon>ecological metagenomes</taxon>
    </lineage>
</organism>
<protein>
    <submittedName>
        <fullName evidence="2">Unannotated protein</fullName>
    </submittedName>
</protein>
<proteinExistence type="predicted"/>
<dbReference type="EMBL" id="CAFBMK010000263">
    <property type="protein sequence ID" value="CAB4943256.1"/>
    <property type="molecule type" value="Genomic_DNA"/>
</dbReference>
<keyword evidence="1" id="KW-0472">Membrane</keyword>
<keyword evidence="1" id="KW-1133">Transmembrane helix</keyword>
<sequence>MIFATGPGSSGSTYVFSAYSGSVMIVAGFELTRTISKPSSRRTLQAWAPE</sequence>